<feature type="compositionally biased region" description="Low complexity" evidence="1">
    <location>
        <begin position="97"/>
        <end position="109"/>
    </location>
</feature>
<dbReference type="PROSITE" id="PS51782">
    <property type="entry name" value="LYSM"/>
    <property type="match status" value="1"/>
</dbReference>
<comment type="caution">
    <text evidence="3">The sequence shown here is derived from an EMBL/GenBank/DDBJ whole genome shotgun (WGS) entry which is preliminary data.</text>
</comment>
<feature type="non-terminal residue" evidence="3">
    <location>
        <position position="132"/>
    </location>
</feature>
<dbReference type="SUPFAM" id="SSF54106">
    <property type="entry name" value="LysM domain"/>
    <property type="match status" value="1"/>
</dbReference>
<dbReference type="EMBL" id="JAPDIQ010000009">
    <property type="protein sequence ID" value="MDH4765143.1"/>
    <property type="molecule type" value="Genomic_DNA"/>
</dbReference>
<dbReference type="Pfam" id="PF01476">
    <property type="entry name" value="LysM"/>
    <property type="match status" value="1"/>
</dbReference>
<dbReference type="RefSeq" id="WP_280310640.1">
    <property type="nucleotide sequence ID" value="NZ_JAPDIQ010000009.1"/>
</dbReference>
<feature type="compositionally biased region" description="Pro residues" evidence="1">
    <location>
        <begin position="110"/>
        <end position="119"/>
    </location>
</feature>
<evidence type="ECO:0000313" key="4">
    <source>
        <dbReference type="Proteomes" id="UP001157461"/>
    </source>
</evidence>
<dbReference type="Proteomes" id="UP001157461">
    <property type="component" value="Unassembled WGS sequence"/>
</dbReference>
<reference evidence="3 4" key="1">
    <citation type="submission" date="2022-10" db="EMBL/GenBank/DDBJ databases">
        <title>A novel Pseudomonas species, isolated from Passiflora incarnata leaves.</title>
        <authorList>
            <person name="Cueva-Yesquen L.G."/>
            <person name="Fantinatti-Garboggini F."/>
        </authorList>
    </citation>
    <scope>NUCLEOTIDE SEQUENCE [LARGE SCALE GENOMIC DNA]</scope>
    <source>
        <strain evidence="3 4">CBMAI 2609</strain>
    </source>
</reference>
<evidence type="ECO:0000256" key="1">
    <source>
        <dbReference type="SAM" id="MobiDB-lite"/>
    </source>
</evidence>
<name>A0ABT6IKZ3_9PSED</name>
<proteinExistence type="predicted"/>
<dbReference type="InterPro" id="IPR018392">
    <property type="entry name" value="LysM"/>
</dbReference>
<sequence>MLVALLLAGCSSNGSRAPVVDRGDGRSSVPQVTSGQYRVKRGDTLFSIASRNGWEWRALAAQNGLGAPYVIHVGQVIRFGSGSSASGSSRIIRRPATVASAPAPGTPVATPVPIPPPVTSSPTVATPVVTPN</sequence>
<accession>A0ABT6IKZ3</accession>
<dbReference type="Gene3D" id="3.10.350.10">
    <property type="entry name" value="LysM domain"/>
    <property type="match status" value="1"/>
</dbReference>
<feature type="region of interest" description="Disordered" evidence="1">
    <location>
        <begin position="97"/>
        <end position="132"/>
    </location>
</feature>
<gene>
    <name evidence="3" type="ORF">OMP44_19800</name>
</gene>
<dbReference type="CDD" id="cd00118">
    <property type="entry name" value="LysM"/>
    <property type="match status" value="1"/>
</dbReference>
<evidence type="ECO:0000313" key="3">
    <source>
        <dbReference type="EMBL" id="MDH4765143.1"/>
    </source>
</evidence>
<protein>
    <submittedName>
        <fullName evidence="3">LysM peptidoglycan-binding domain-containing protein</fullName>
    </submittedName>
</protein>
<dbReference type="InterPro" id="IPR036779">
    <property type="entry name" value="LysM_dom_sf"/>
</dbReference>
<feature type="domain" description="LysM" evidence="2">
    <location>
        <begin position="35"/>
        <end position="79"/>
    </location>
</feature>
<dbReference type="SMART" id="SM00257">
    <property type="entry name" value="LysM"/>
    <property type="match status" value="1"/>
</dbReference>
<keyword evidence="4" id="KW-1185">Reference proteome</keyword>
<evidence type="ECO:0000259" key="2">
    <source>
        <dbReference type="PROSITE" id="PS51782"/>
    </source>
</evidence>
<feature type="compositionally biased region" description="Low complexity" evidence="1">
    <location>
        <begin position="120"/>
        <end position="132"/>
    </location>
</feature>
<organism evidence="3 4">
    <name type="scientific">Pseudomonas flavocrustae</name>
    <dbReference type="NCBI Taxonomy" id="2991719"/>
    <lineage>
        <taxon>Bacteria</taxon>
        <taxon>Pseudomonadati</taxon>
        <taxon>Pseudomonadota</taxon>
        <taxon>Gammaproteobacteria</taxon>
        <taxon>Pseudomonadales</taxon>
        <taxon>Pseudomonadaceae</taxon>
        <taxon>Pseudomonas</taxon>
    </lineage>
</organism>